<evidence type="ECO:0000313" key="7">
    <source>
        <dbReference type="EMBL" id="KAB5560739.1"/>
    </source>
</evidence>
<reference evidence="8" key="1">
    <citation type="journal article" date="2019" name="Gigascience">
        <title>De novo genome assembly of the endangered Acer yangbiense, a plant species with extremely small populations endemic to Yunnan Province, China.</title>
        <authorList>
            <person name="Yang J."/>
            <person name="Wariss H.M."/>
            <person name="Tao L."/>
            <person name="Zhang R."/>
            <person name="Yun Q."/>
            <person name="Hollingsworth P."/>
            <person name="Dao Z."/>
            <person name="Luo G."/>
            <person name="Guo H."/>
            <person name="Ma Y."/>
            <person name="Sun W."/>
        </authorList>
    </citation>
    <scope>NUCLEOTIDE SEQUENCE [LARGE SCALE GENOMIC DNA]</scope>
    <source>
        <strain evidence="8">cv. br00</strain>
    </source>
</reference>
<gene>
    <name evidence="7" type="ORF">DKX38_005696</name>
</gene>
<evidence type="ECO:0000256" key="5">
    <source>
        <dbReference type="SAM" id="MobiDB-lite"/>
    </source>
</evidence>
<evidence type="ECO:0000256" key="6">
    <source>
        <dbReference type="SAM" id="Phobius"/>
    </source>
</evidence>
<accession>A0A5N5N0F3</accession>
<keyword evidence="1" id="KW-0808">Transferase</keyword>
<dbReference type="Gene3D" id="1.10.510.10">
    <property type="entry name" value="Transferase(Phosphotransferase) domain 1"/>
    <property type="match status" value="1"/>
</dbReference>
<protein>
    <recommendedName>
        <fullName evidence="9">Serine-threonine/tyrosine-protein kinase catalytic domain-containing protein</fullName>
    </recommendedName>
</protein>
<dbReference type="AlphaFoldDB" id="A0A5N5N0F3"/>
<keyword evidence="3" id="KW-0418">Kinase</keyword>
<dbReference type="Proteomes" id="UP000326939">
    <property type="component" value="Chromosome 4"/>
</dbReference>
<feature type="transmembrane region" description="Helical" evidence="6">
    <location>
        <begin position="37"/>
        <end position="60"/>
    </location>
</feature>
<dbReference type="GO" id="GO:0016301">
    <property type="term" value="F:kinase activity"/>
    <property type="evidence" value="ECO:0007669"/>
    <property type="project" value="UniProtKB-KW"/>
</dbReference>
<dbReference type="EMBL" id="VDCV01000004">
    <property type="protein sequence ID" value="KAB5560739.1"/>
    <property type="molecule type" value="Genomic_DNA"/>
</dbReference>
<dbReference type="GO" id="GO:0005524">
    <property type="term" value="F:ATP binding"/>
    <property type="evidence" value="ECO:0007669"/>
    <property type="project" value="UniProtKB-KW"/>
</dbReference>
<evidence type="ECO:0000256" key="1">
    <source>
        <dbReference type="ARBA" id="ARBA00022679"/>
    </source>
</evidence>
<name>A0A5N5N0F3_9ROSI</name>
<comment type="caution">
    <text evidence="7">The sequence shown here is derived from an EMBL/GenBank/DDBJ whole genome shotgun (WGS) entry which is preliminary data.</text>
</comment>
<keyword evidence="2" id="KW-0547">Nucleotide-binding</keyword>
<evidence type="ECO:0000256" key="3">
    <source>
        <dbReference type="ARBA" id="ARBA00022777"/>
    </source>
</evidence>
<feature type="transmembrane region" description="Helical" evidence="6">
    <location>
        <begin position="12"/>
        <end position="31"/>
    </location>
</feature>
<feature type="region of interest" description="Disordered" evidence="5">
    <location>
        <begin position="236"/>
        <end position="267"/>
    </location>
</feature>
<keyword evidence="4" id="KW-0067">ATP-binding</keyword>
<evidence type="ECO:0000256" key="2">
    <source>
        <dbReference type="ARBA" id="ARBA00022741"/>
    </source>
</evidence>
<dbReference type="PANTHER" id="PTHR47973">
    <property type="entry name" value="CYSTEINE-RICH RECEPTOR-LIKE PROTEIN KINASE 3"/>
    <property type="match status" value="1"/>
</dbReference>
<evidence type="ECO:0000256" key="4">
    <source>
        <dbReference type="ARBA" id="ARBA00022840"/>
    </source>
</evidence>
<keyword evidence="8" id="KW-1185">Reference proteome</keyword>
<keyword evidence="6" id="KW-1133">Transmembrane helix</keyword>
<keyword evidence="6" id="KW-0812">Transmembrane</keyword>
<evidence type="ECO:0000313" key="8">
    <source>
        <dbReference type="Proteomes" id="UP000326939"/>
    </source>
</evidence>
<feature type="compositionally biased region" description="Polar residues" evidence="5">
    <location>
        <begin position="236"/>
        <end position="258"/>
    </location>
</feature>
<proteinExistence type="predicted"/>
<keyword evidence="6" id="KW-0472">Membrane</keyword>
<evidence type="ECO:0008006" key="9">
    <source>
        <dbReference type="Google" id="ProtNLM"/>
    </source>
</evidence>
<dbReference type="InterPro" id="IPR052059">
    <property type="entry name" value="CR_Ser/Thr_kinase"/>
</dbReference>
<sequence length="267" mass="29452">MLQPRCKLLRQVMVITISFLGSTVITVLAESQNGSKIPVLAVVVASALALFLLIMGIICWKFYFGDEFRSEHGTFKSTIWTLINGHRDLMTVSSGVGLRAPEPNLQNGSRRLLSSTGELSDGTVIAVKQLSPKSRQGNREFAFVLQKRGSLMEMVDPKLQSDEFNKVEAEKVIKVALLCANASPTLRPTMPEVVIMLEGQTKIQEVISDPTIYGGDFQYKHVNDRFKQAVDQSLTSGTTQSHTFSSDKTWNVSTSTASHDLYPPSPE</sequence>
<organism evidence="7 8">
    <name type="scientific">Salix brachista</name>
    <dbReference type="NCBI Taxonomy" id="2182728"/>
    <lineage>
        <taxon>Eukaryota</taxon>
        <taxon>Viridiplantae</taxon>
        <taxon>Streptophyta</taxon>
        <taxon>Embryophyta</taxon>
        <taxon>Tracheophyta</taxon>
        <taxon>Spermatophyta</taxon>
        <taxon>Magnoliopsida</taxon>
        <taxon>eudicotyledons</taxon>
        <taxon>Gunneridae</taxon>
        <taxon>Pentapetalae</taxon>
        <taxon>rosids</taxon>
        <taxon>fabids</taxon>
        <taxon>Malpighiales</taxon>
        <taxon>Salicaceae</taxon>
        <taxon>Saliceae</taxon>
        <taxon>Salix</taxon>
    </lineage>
</organism>